<organism evidence="3 4">
    <name type="scientific">Alicyclobacillus fodiniaquatilis</name>
    <dbReference type="NCBI Taxonomy" id="1661150"/>
    <lineage>
        <taxon>Bacteria</taxon>
        <taxon>Bacillati</taxon>
        <taxon>Bacillota</taxon>
        <taxon>Bacilli</taxon>
        <taxon>Bacillales</taxon>
        <taxon>Alicyclobacillaceae</taxon>
        <taxon>Alicyclobacillus</taxon>
    </lineage>
</organism>
<evidence type="ECO:0000313" key="4">
    <source>
        <dbReference type="Proteomes" id="UP001597079"/>
    </source>
</evidence>
<comment type="caution">
    <text evidence="3">The sequence shown here is derived from an EMBL/GenBank/DDBJ whole genome shotgun (WGS) entry which is preliminary data.</text>
</comment>
<dbReference type="EMBL" id="JBHUCX010000029">
    <property type="protein sequence ID" value="MFD1675555.1"/>
    <property type="molecule type" value="Genomic_DNA"/>
</dbReference>
<dbReference type="InterPro" id="IPR008928">
    <property type="entry name" value="6-hairpin_glycosidase_sf"/>
</dbReference>
<keyword evidence="4" id="KW-1185">Reference proteome</keyword>
<feature type="domain" description="Mannosylglycerate hydrolase MGH1-like glycoside hydrolase" evidence="2">
    <location>
        <begin position="330"/>
        <end position="582"/>
    </location>
</feature>
<name>A0ABW4JIH6_9BACL</name>
<dbReference type="InterPro" id="IPR032856">
    <property type="entry name" value="GDE_N_bis"/>
</dbReference>
<evidence type="ECO:0000259" key="1">
    <source>
        <dbReference type="Pfam" id="PF14742"/>
    </source>
</evidence>
<sequence>MDYLVIKDEDLFLLTDVLGNISPESEKGLYTHDTRVLDTYVMTLNEKPLSLLHSSCEKGYISTIHLTNKEEVNDGAVKVRQESLEIKREQIVQKGVFYERVTLFNYARETLPVNIGLSFGSSFTDLFEARGVVRPARGRDLEPVWENGFVRLGYEGLDGVVRRIEVRCDAATKTEAGKFEISGVLTPDQPLVIDIAVRAMVGDEAGLTRSFSEALYALEHAHAEWLNNCMQVTTDNEVFNAMVERGLVDLRVLLTDLGYGSFPVAGIPWFAVPFGRDSIIASLQLLPFNPAIGKGTLRTLAHLQGHEVNAWRAEQPGKILHEMRRGEMANMKEVPYQRYYGSIDGTPLFLILAVEYFRLTNDLAFIEEILPNLKRAIAWLDEYADVDGDGFTEYHVEGSNGLSVQSWKDSYDSMIHVDGQLAESPMAVVEVQGYVYHAKMGLAELLPRLGEDELAARLGAEAEALKQHFNEVFWMPEKEYFALALDKDKKQVQITTSDPGHCLWSGIVDEEKVQPLVDCLMSDGLFSGWGVRTVSSEEAVYSPISYHNGSVWSHDNSLVLMGLAKQGAEEAVNRLSEALLKASLQFDYQRLPELFCGHDDSLGSIVRYPVACIPQAWAAGTPLVIAQAILGVDVDVARKVVRLSPTWPDFVNRIEVKHMPVENTVVSFAIDKREGLQLLESNGYNVELKQTEGIPQPL</sequence>
<dbReference type="Gene3D" id="1.50.10.10">
    <property type="match status" value="1"/>
</dbReference>
<dbReference type="InterPro" id="IPR054491">
    <property type="entry name" value="MGH1-like_GH"/>
</dbReference>
<gene>
    <name evidence="3" type="ORF">ACFSB2_12705</name>
</gene>
<dbReference type="InterPro" id="IPR012341">
    <property type="entry name" value="6hp_glycosidase-like_sf"/>
</dbReference>
<reference evidence="4" key="1">
    <citation type="journal article" date="2019" name="Int. J. Syst. Evol. Microbiol.">
        <title>The Global Catalogue of Microorganisms (GCM) 10K type strain sequencing project: providing services to taxonomists for standard genome sequencing and annotation.</title>
        <authorList>
            <consortium name="The Broad Institute Genomics Platform"/>
            <consortium name="The Broad Institute Genome Sequencing Center for Infectious Disease"/>
            <person name="Wu L."/>
            <person name="Ma J."/>
        </authorList>
    </citation>
    <scope>NUCLEOTIDE SEQUENCE [LARGE SCALE GENOMIC DNA]</scope>
    <source>
        <strain evidence="4">CGMCC 1.12286</strain>
    </source>
</reference>
<dbReference type="Pfam" id="PF22422">
    <property type="entry name" value="MGH1-like_GH"/>
    <property type="match status" value="1"/>
</dbReference>
<dbReference type="SUPFAM" id="SSF48208">
    <property type="entry name" value="Six-hairpin glycosidases"/>
    <property type="match status" value="1"/>
</dbReference>
<protein>
    <submittedName>
        <fullName evidence="3">Glycogen debranching N-terminal domain-containing protein</fullName>
    </submittedName>
</protein>
<dbReference type="Proteomes" id="UP001597079">
    <property type="component" value="Unassembled WGS sequence"/>
</dbReference>
<evidence type="ECO:0000259" key="2">
    <source>
        <dbReference type="Pfam" id="PF22422"/>
    </source>
</evidence>
<proteinExistence type="predicted"/>
<feature type="domain" description="Putative glycogen debranching enzyme N-terminal" evidence="1">
    <location>
        <begin position="6"/>
        <end position="192"/>
    </location>
</feature>
<evidence type="ECO:0000313" key="3">
    <source>
        <dbReference type="EMBL" id="MFD1675555.1"/>
    </source>
</evidence>
<dbReference type="Pfam" id="PF14742">
    <property type="entry name" value="GDE_N_bis"/>
    <property type="match status" value="1"/>
</dbReference>
<dbReference type="RefSeq" id="WP_377943435.1">
    <property type="nucleotide sequence ID" value="NZ_JBHUCX010000029.1"/>
</dbReference>
<accession>A0ABW4JIH6</accession>